<dbReference type="AlphaFoldDB" id="A0A543ANE0"/>
<evidence type="ECO:0000256" key="1">
    <source>
        <dbReference type="ARBA" id="ARBA00023015"/>
    </source>
</evidence>
<organism evidence="6 7">
    <name type="scientific">Enteractinococcus coprophilus</name>
    <dbReference type="NCBI Taxonomy" id="1027633"/>
    <lineage>
        <taxon>Bacteria</taxon>
        <taxon>Bacillati</taxon>
        <taxon>Actinomycetota</taxon>
        <taxon>Actinomycetes</taxon>
        <taxon>Micrococcales</taxon>
        <taxon>Micrococcaceae</taxon>
    </lineage>
</organism>
<dbReference type="PROSITE" id="PS51077">
    <property type="entry name" value="HTH_ICLR"/>
    <property type="match status" value="1"/>
</dbReference>
<dbReference type="GO" id="GO:0003700">
    <property type="term" value="F:DNA-binding transcription factor activity"/>
    <property type="evidence" value="ECO:0007669"/>
    <property type="project" value="TreeGrafter"/>
</dbReference>
<comment type="caution">
    <text evidence="6">The sequence shown here is derived from an EMBL/GenBank/DDBJ whole genome shotgun (WGS) entry which is preliminary data.</text>
</comment>
<dbReference type="EMBL" id="VFOU01000001">
    <property type="protein sequence ID" value="TQL74092.1"/>
    <property type="molecule type" value="Genomic_DNA"/>
</dbReference>
<dbReference type="GO" id="GO:0045892">
    <property type="term" value="P:negative regulation of DNA-templated transcription"/>
    <property type="evidence" value="ECO:0007669"/>
    <property type="project" value="TreeGrafter"/>
</dbReference>
<dbReference type="PANTHER" id="PTHR30136:SF35">
    <property type="entry name" value="HTH-TYPE TRANSCRIPTIONAL REGULATOR RV1719"/>
    <property type="match status" value="1"/>
</dbReference>
<evidence type="ECO:0000259" key="5">
    <source>
        <dbReference type="PROSITE" id="PS51078"/>
    </source>
</evidence>
<evidence type="ECO:0000256" key="2">
    <source>
        <dbReference type="ARBA" id="ARBA00023125"/>
    </source>
</evidence>
<name>A0A543ANE0_9MICC</name>
<evidence type="ECO:0000313" key="7">
    <source>
        <dbReference type="Proteomes" id="UP000319746"/>
    </source>
</evidence>
<evidence type="ECO:0000259" key="4">
    <source>
        <dbReference type="PROSITE" id="PS51077"/>
    </source>
</evidence>
<dbReference type="InterPro" id="IPR050707">
    <property type="entry name" value="HTH_MetabolicPath_Reg"/>
</dbReference>
<dbReference type="SUPFAM" id="SSF55781">
    <property type="entry name" value="GAF domain-like"/>
    <property type="match status" value="1"/>
</dbReference>
<dbReference type="PANTHER" id="PTHR30136">
    <property type="entry name" value="HELIX-TURN-HELIX TRANSCRIPTIONAL REGULATOR, ICLR FAMILY"/>
    <property type="match status" value="1"/>
</dbReference>
<proteinExistence type="predicted"/>
<dbReference type="OrthoDB" id="8479143at2"/>
<dbReference type="RefSeq" id="WP_141864492.1">
    <property type="nucleotide sequence ID" value="NZ_BAABAN010000016.1"/>
</dbReference>
<feature type="domain" description="HTH iclR-type" evidence="4">
    <location>
        <begin position="8"/>
        <end position="68"/>
    </location>
</feature>
<evidence type="ECO:0000256" key="3">
    <source>
        <dbReference type="ARBA" id="ARBA00023163"/>
    </source>
</evidence>
<dbReference type="SMART" id="SM00346">
    <property type="entry name" value="HTH_ICLR"/>
    <property type="match status" value="1"/>
</dbReference>
<keyword evidence="2" id="KW-0238">DNA-binding</keyword>
<dbReference type="SUPFAM" id="SSF46785">
    <property type="entry name" value="Winged helix' DNA-binding domain"/>
    <property type="match status" value="1"/>
</dbReference>
<dbReference type="InterPro" id="IPR005471">
    <property type="entry name" value="Tscrpt_reg_IclR_N"/>
</dbReference>
<protein>
    <submittedName>
        <fullName evidence="6">IclR family transcriptional regulator</fullName>
    </submittedName>
</protein>
<accession>A0A543ANE0</accession>
<dbReference type="InterPro" id="IPR036390">
    <property type="entry name" value="WH_DNA-bd_sf"/>
</dbReference>
<dbReference type="Proteomes" id="UP000319746">
    <property type="component" value="Unassembled WGS sequence"/>
</dbReference>
<keyword evidence="3" id="KW-0804">Transcription</keyword>
<dbReference type="Gene3D" id="1.10.10.10">
    <property type="entry name" value="Winged helix-like DNA-binding domain superfamily/Winged helix DNA-binding domain"/>
    <property type="match status" value="1"/>
</dbReference>
<keyword evidence="1" id="KW-0805">Transcription regulation</keyword>
<dbReference type="PROSITE" id="PS51078">
    <property type="entry name" value="ICLR_ED"/>
    <property type="match status" value="1"/>
</dbReference>
<dbReference type="Pfam" id="PF01614">
    <property type="entry name" value="IclR_C"/>
    <property type="match status" value="1"/>
</dbReference>
<sequence length="261" mass="28111">MSKYIPRIEAIHRALQVLKLMASQGSVNVTEVAEHLEVNPSTASRILTTIEADGFAVRGAKRRYFPGTNALHFGRAPEVPALHDRLRPHLERLSSLVHETVHVANLVGTTVHHSDAIAATDQALVLTSRIGKRLPAHLASSGKAMLADLAPAVVNARYAPTAQGATPQAVAFNLAQLHHELDDIRRQGYAINVEATEKGLVALATSLGHIGGEHVAFSVALPLARYSTVARQEIADALLTVQHEVREAFSGEDQPPRSDML</sequence>
<dbReference type="InterPro" id="IPR014757">
    <property type="entry name" value="Tscrpt_reg_IclR_C"/>
</dbReference>
<keyword evidence="7" id="KW-1185">Reference proteome</keyword>
<reference evidence="6 7" key="1">
    <citation type="submission" date="2019-06" db="EMBL/GenBank/DDBJ databases">
        <title>Sequencing the genomes of 1000 actinobacteria strains.</title>
        <authorList>
            <person name="Klenk H.-P."/>
        </authorList>
    </citation>
    <scope>NUCLEOTIDE SEQUENCE [LARGE SCALE GENOMIC DNA]</scope>
    <source>
        <strain evidence="6 7">DSM 24083</strain>
    </source>
</reference>
<evidence type="ECO:0000313" key="6">
    <source>
        <dbReference type="EMBL" id="TQL74092.1"/>
    </source>
</evidence>
<dbReference type="Pfam" id="PF09339">
    <property type="entry name" value="HTH_IclR"/>
    <property type="match status" value="1"/>
</dbReference>
<dbReference type="GO" id="GO:0003677">
    <property type="term" value="F:DNA binding"/>
    <property type="evidence" value="ECO:0007669"/>
    <property type="project" value="UniProtKB-KW"/>
</dbReference>
<dbReference type="InterPro" id="IPR029016">
    <property type="entry name" value="GAF-like_dom_sf"/>
</dbReference>
<feature type="domain" description="IclR-ED" evidence="5">
    <location>
        <begin position="69"/>
        <end position="251"/>
    </location>
</feature>
<dbReference type="Gene3D" id="3.30.450.40">
    <property type="match status" value="1"/>
</dbReference>
<dbReference type="InterPro" id="IPR036388">
    <property type="entry name" value="WH-like_DNA-bd_sf"/>
</dbReference>
<gene>
    <name evidence="6" type="ORF">FB556_0543</name>
</gene>